<feature type="region of interest" description="Disordered" evidence="1">
    <location>
        <begin position="550"/>
        <end position="577"/>
    </location>
</feature>
<dbReference type="InterPro" id="IPR003598">
    <property type="entry name" value="Ig_sub2"/>
</dbReference>
<feature type="region of interest" description="Disordered" evidence="1">
    <location>
        <begin position="618"/>
        <end position="640"/>
    </location>
</feature>
<dbReference type="InterPro" id="IPR013783">
    <property type="entry name" value="Ig-like_fold"/>
</dbReference>
<dbReference type="PANTHER" id="PTHR46013">
    <property type="entry name" value="VASCULAR CELL ADHESION MOLECULE 1"/>
    <property type="match status" value="1"/>
</dbReference>
<evidence type="ECO:0000256" key="1">
    <source>
        <dbReference type="SAM" id="MobiDB-lite"/>
    </source>
</evidence>
<evidence type="ECO:0000313" key="4">
    <source>
        <dbReference type="EMBL" id="TWW79543.1"/>
    </source>
</evidence>
<dbReference type="SMART" id="SM00408">
    <property type="entry name" value="IGc2"/>
    <property type="match status" value="3"/>
</dbReference>
<feature type="domain" description="Ig-like" evidence="3">
    <location>
        <begin position="401"/>
        <end position="492"/>
    </location>
</feature>
<dbReference type="AlphaFoldDB" id="A0A5C6PJC3"/>
<feature type="non-terminal residue" evidence="4">
    <location>
        <position position="1"/>
    </location>
</feature>
<comment type="caution">
    <text evidence="4">The sequence shown here is derived from an EMBL/GenBank/DDBJ whole genome shotgun (WGS) entry which is preliminary data.</text>
</comment>
<dbReference type="InterPro" id="IPR007110">
    <property type="entry name" value="Ig-like_dom"/>
</dbReference>
<dbReference type="InterPro" id="IPR003599">
    <property type="entry name" value="Ig_sub"/>
</dbReference>
<accession>A0A5C6PJC3</accession>
<gene>
    <name evidence="4" type="ORF">D4764_10G0005730</name>
</gene>
<dbReference type="Proteomes" id="UP000324091">
    <property type="component" value="Chromosome 10"/>
</dbReference>
<keyword evidence="2" id="KW-0472">Membrane</keyword>
<reference evidence="4 5" key="1">
    <citation type="submission" date="2019-04" db="EMBL/GenBank/DDBJ databases">
        <title>Chromosome genome assembly for Takifugu flavidus.</title>
        <authorList>
            <person name="Xiao S."/>
        </authorList>
    </citation>
    <scope>NUCLEOTIDE SEQUENCE [LARGE SCALE GENOMIC DNA]</scope>
    <source>
        <strain evidence="4">HTHZ2018</strain>
        <tissue evidence="4">Muscle</tissue>
    </source>
</reference>
<dbReference type="EMBL" id="RHFK02000002">
    <property type="protein sequence ID" value="TWW79543.1"/>
    <property type="molecule type" value="Genomic_DNA"/>
</dbReference>
<evidence type="ECO:0000259" key="3">
    <source>
        <dbReference type="PROSITE" id="PS50835"/>
    </source>
</evidence>
<dbReference type="Pfam" id="PF13895">
    <property type="entry name" value="Ig_2"/>
    <property type="match status" value="1"/>
</dbReference>
<dbReference type="InterPro" id="IPR036179">
    <property type="entry name" value="Ig-like_dom_sf"/>
</dbReference>
<evidence type="ECO:0000313" key="5">
    <source>
        <dbReference type="Proteomes" id="UP000324091"/>
    </source>
</evidence>
<proteinExistence type="predicted"/>
<sequence length="640" mass="71062">YSEQVERLIFQKRDLCVGRDKCHAALPFRLPLRYQTNMDDLKRLQGGHTVRWVMWFRVSSEGRREFAHHTDPNQISLSYRGRTRYIGGSYSSCSFQIRVVKLSDAGDYHFRFETDQPLGRWTSPDSVRLDVTDLQVQVHPARHANTFGFGETVFVGCQARGCAAPGRNLALYRNGLNLGSYEKWMVINRFDRQHAGAYTCRPIPPQKVHSPLVSLALGYSPHFTSITVFPAGEVTEGGSVTLTCSTDAAPPAESFAWFKDMNSGSIPDSFRPQLHLSHLKYTDRGEYFCVARNSLGTDRSSPFLLNVTYSPKNTQVLFSPSGDIREGSFVNLSCANKANPPANRYAWYRILADHVLPKETSQNLTFSSVRAHHAGQYYCSAWNQLGYQSSIVATLAVLYPPKNTSVLAHPSSVVDAGRPLTLMCSSQANPAVDNFTWHRLALNGGSAQSWGTKSGPVFTISEVGPRESGQYYCEARNRIGAHSSPVLTVRVRGRLKFIALASAVGVSAGLITLTVAVMISKNMHRVDMESGEVIKRPSVTDDTMFYESAQESVPTRKGKMSDIPEEAEDLSDSSPHPAIVPLKDAPPVTQVERHGPTPNYPTVHYSRLSSVDQVQVHNLPQGGDRKPKETSNVVYTFHHH</sequence>
<organism evidence="4 5">
    <name type="scientific">Takifugu flavidus</name>
    <name type="common">sansaifugu</name>
    <dbReference type="NCBI Taxonomy" id="433684"/>
    <lineage>
        <taxon>Eukaryota</taxon>
        <taxon>Metazoa</taxon>
        <taxon>Chordata</taxon>
        <taxon>Craniata</taxon>
        <taxon>Vertebrata</taxon>
        <taxon>Euteleostomi</taxon>
        <taxon>Actinopterygii</taxon>
        <taxon>Neopterygii</taxon>
        <taxon>Teleostei</taxon>
        <taxon>Neoteleostei</taxon>
        <taxon>Acanthomorphata</taxon>
        <taxon>Eupercaria</taxon>
        <taxon>Tetraodontiformes</taxon>
        <taxon>Tetradontoidea</taxon>
        <taxon>Tetraodontidae</taxon>
        <taxon>Takifugu</taxon>
    </lineage>
</organism>
<dbReference type="SMART" id="SM00409">
    <property type="entry name" value="IG"/>
    <property type="match status" value="4"/>
</dbReference>
<dbReference type="CDD" id="cd00096">
    <property type="entry name" value="Ig"/>
    <property type="match status" value="1"/>
</dbReference>
<feature type="transmembrane region" description="Helical" evidence="2">
    <location>
        <begin position="497"/>
        <end position="519"/>
    </location>
</feature>
<keyword evidence="5" id="KW-1185">Reference proteome</keyword>
<evidence type="ECO:0000256" key="2">
    <source>
        <dbReference type="SAM" id="Phobius"/>
    </source>
</evidence>
<dbReference type="PROSITE" id="PS50835">
    <property type="entry name" value="IG_LIKE"/>
    <property type="match status" value="3"/>
</dbReference>
<dbReference type="Gene3D" id="2.60.40.10">
    <property type="entry name" value="Immunoglobulins"/>
    <property type="match status" value="4"/>
</dbReference>
<feature type="domain" description="Ig-like" evidence="3">
    <location>
        <begin position="221"/>
        <end position="308"/>
    </location>
</feature>
<protein>
    <submittedName>
        <fullName evidence="4">Vascular cell adhesion protein 1</fullName>
    </submittedName>
</protein>
<name>A0A5C6PJC3_9TELE</name>
<keyword evidence="2" id="KW-0812">Transmembrane</keyword>
<keyword evidence="2" id="KW-1133">Transmembrane helix</keyword>
<dbReference type="Pfam" id="PF13927">
    <property type="entry name" value="Ig_3"/>
    <property type="match status" value="2"/>
</dbReference>
<feature type="domain" description="Ig-like" evidence="3">
    <location>
        <begin position="311"/>
        <end position="396"/>
    </location>
</feature>
<dbReference type="PANTHER" id="PTHR46013:SF8">
    <property type="entry name" value="B-CELL RECEPTOR CD22-RELATED"/>
    <property type="match status" value="1"/>
</dbReference>
<dbReference type="SUPFAM" id="SSF48726">
    <property type="entry name" value="Immunoglobulin"/>
    <property type="match status" value="5"/>
</dbReference>